<proteinExistence type="inferred from homology"/>
<feature type="transmembrane region" description="Helical" evidence="7">
    <location>
        <begin position="82"/>
        <end position="100"/>
    </location>
</feature>
<keyword evidence="5 7" id="KW-1133">Transmembrane helix</keyword>
<evidence type="ECO:0000256" key="2">
    <source>
        <dbReference type="ARBA" id="ARBA00008806"/>
    </source>
</evidence>
<comment type="caution">
    <text evidence="8">The sequence shown here is derived from an EMBL/GenBank/DDBJ whole genome shotgun (WGS) entry which is preliminary data.</text>
</comment>
<dbReference type="CDD" id="cd01127">
    <property type="entry name" value="TrwB_TraG_TraD_VirD4"/>
    <property type="match status" value="1"/>
</dbReference>
<keyword evidence="4 7" id="KW-0812">Transmembrane</keyword>
<dbReference type="InterPro" id="IPR051539">
    <property type="entry name" value="T4SS-coupling_protein"/>
</dbReference>
<comment type="subcellular location">
    <subcellularLocation>
        <location evidence="1">Cell membrane</location>
        <topology evidence="1">Multi-pass membrane protein</topology>
    </subcellularLocation>
</comment>
<dbReference type="SUPFAM" id="SSF52540">
    <property type="entry name" value="P-loop containing nucleoside triphosphate hydrolases"/>
    <property type="match status" value="1"/>
</dbReference>
<dbReference type="PANTHER" id="PTHR37937">
    <property type="entry name" value="CONJUGATIVE TRANSFER: DNA TRANSPORT"/>
    <property type="match status" value="1"/>
</dbReference>
<dbReference type="InterPro" id="IPR003688">
    <property type="entry name" value="TraG/VirD4"/>
</dbReference>
<feature type="transmembrane region" description="Helical" evidence="7">
    <location>
        <begin position="56"/>
        <end position="75"/>
    </location>
</feature>
<accession>A0ABQ4SRS8</accession>
<evidence type="ECO:0000313" key="9">
    <source>
        <dbReference type="Proteomes" id="UP001055153"/>
    </source>
</evidence>
<name>A0ABQ4SRS8_9HYPH</name>
<protein>
    <recommendedName>
        <fullName evidence="10">Conjugal transfer protein TraG</fullName>
    </recommendedName>
</protein>
<evidence type="ECO:0000256" key="5">
    <source>
        <dbReference type="ARBA" id="ARBA00022989"/>
    </source>
</evidence>
<reference evidence="8" key="2">
    <citation type="submission" date="2021-08" db="EMBL/GenBank/DDBJ databases">
        <authorList>
            <person name="Tani A."/>
            <person name="Ola A."/>
            <person name="Ogura Y."/>
            <person name="Katsura K."/>
            <person name="Hayashi T."/>
        </authorList>
    </citation>
    <scope>NUCLEOTIDE SEQUENCE</scope>
    <source>
        <strain evidence="8">DSM 17168</strain>
    </source>
</reference>
<evidence type="ECO:0000256" key="1">
    <source>
        <dbReference type="ARBA" id="ARBA00004651"/>
    </source>
</evidence>
<keyword evidence="6 7" id="KW-0472">Membrane</keyword>
<evidence type="ECO:0000256" key="7">
    <source>
        <dbReference type="SAM" id="Phobius"/>
    </source>
</evidence>
<evidence type="ECO:0000313" key="8">
    <source>
        <dbReference type="EMBL" id="GJE04523.1"/>
    </source>
</evidence>
<evidence type="ECO:0000256" key="6">
    <source>
        <dbReference type="ARBA" id="ARBA00023136"/>
    </source>
</evidence>
<comment type="similarity">
    <text evidence="2">Belongs to the VirD4/TraG family.</text>
</comment>
<gene>
    <name evidence="8" type="ORF">GMJLKIPL_6487</name>
</gene>
<keyword evidence="9" id="KW-1185">Reference proteome</keyword>
<dbReference type="EMBL" id="BPQQ01000128">
    <property type="protein sequence ID" value="GJE04523.1"/>
    <property type="molecule type" value="Genomic_DNA"/>
</dbReference>
<dbReference type="Pfam" id="PF02534">
    <property type="entry name" value="T4SS-DNA_transf"/>
    <property type="match status" value="1"/>
</dbReference>
<keyword evidence="3" id="KW-1003">Cell membrane</keyword>
<evidence type="ECO:0000256" key="4">
    <source>
        <dbReference type="ARBA" id="ARBA00022692"/>
    </source>
</evidence>
<dbReference type="PANTHER" id="PTHR37937:SF1">
    <property type="entry name" value="CONJUGATIVE TRANSFER: DNA TRANSPORT"/>
    <property type="match status" value="1"/>
</dbReference>
<feature type="transmembrane region" description="Helical" evidence="7">
    <location>
        <begin position="124"/>
        <end position="143"/>
    </location>
</feature>
<dbReference type="NCBIfam" id="NF010394">
    <property type="entry name" value="PRK13822.1"/>
    <property type="match status" value="1"/>
</dbReference>
<dbReference type="Proteomes" id="UP001055153">
    <property type="component" value="Unassembled WGS sequence"/>
</dbReference>
<dbReference type="RefSeq" id="WP_238241896.1">
    <property type="nucleotide sequence ID" value="NZ_BPQQ01000128.1"/>
</dbReference>
<dbReference type="InterPro" id="IPR027417">
    <property type="entry name" value="P-loop_NTPase"/>
</dbReference>
<feature type="transmembrane region" description="Helical" evidence="7">
    <location>
        <begin position="16"/>
        <end position="36"/>
    </location>
</feature>
<dbReference type="Gene3D" id="3.40.50.300">
    <property type="entry name" value="P-loop containing nucleotide triphosphate hydrolases"/>
    <property type="match status" value="1"/>
</dbReference>
<evidence type="ECO:0008006" key="10">
    <source>
        <dbReference type="Google" id="ProtNLM"/>
    </source>
</evidence>
<sequence>MPSSASQPIAETPTSILVGVCLLAMAASVSVLYLAWPFLVELFPAQHQLTVERSWYALRCAVPALVGVLCLPFIALHRRRQVALAVALASFACATLAILLEYQRVDRLRGDIAMGEALRQSDKFVWYGAAFAGLMGFGAGLTIRRRLRSPRRSSSTLYGNADWMPMKEAAELLPETGGIVIGERYRVDQDDVADLRFDPRNPDTWGKGGKAPLLAFDCSFGSTHGLVFAGSGGYKTSSVVVPTCLRWRGPIVCLDPTGEVGDMVYRVRSTSRRKVRILDPRRPKVGFNVLDWIGTGETSAEEDVTTVVTWLMTESVDSSGNTRFFEVSARHLLTGVLAHIVFSDEYRGRRTLKALHEFMAQPEKSFRERLAKIHQQSPNKFVQDALGPFINLTEATFSGVLKGASSEIEWLAYDRYAALVSGNTFDPKQLVSGEIDLFISIDLATLKAHPALGRVIIGALLNTAANGYAAIQDRVLFMIDEARMLGTMSQLEVIRDAFRKYEITLVLVYQSLGQLDEIWGRHARSKWLDNVSWVSFAVVGHPDTAEFVSTNCGTYTVETTARTVASNGRGSRTRTLGERRLILPQEVTQTMRSDEQIVFIQNAPPIRCGRAIFFRREDMRGLVGESRFQSKAAVYQAGESPGGAGLAPAPGPAE</sequence>
<evidence type="ECO:0000256" key="3">
    <source>
        <dbReference type="ARBA" id="ARBA00022475"/>
    </source>
</evidence>
<reference evidence="8" key="1">
    <citation type="journal article" date="2021" name="Front. Microbiol.">
        <title>Comprehensive Comparative Genomics and Phenotyping of Methylobacterium Species.</title>
        <authorList>
            <person name="Alessa O."/>
            <person name="Ogura Y."/>
            <person name="Fujitani Y."/>
            <person name="Takami H."/>
            <person name="Hayashi T."/>
            <person name="Sahin N."/>
            <person name="Tani A."/>
        </authorList>
    </citation>
    <scope>NUCLEOTIDE SEQUENCE</scope>
    <source>
        <strain evidence="8">DSM 17168</strain>
    </source>
</reference>
<organism evidence="8 9">
    <name type="scientific">Methylobacterium isbiliense</name>
    <dbReference type="NCBI Taxonomy" id="315478"/>
    <lineage>
        <taxon>Bacteria</taxon>
        <taxon>Pseudomonadati</taxon>
        <taxon>Pseudomonadota</taxon>
        <taxon>Alphaproteobacteria</taxon>
        <taxon>Hyphomicrobiales</taxon>
        <taxon>Methylobacteriaceae</taxon>
        <taxon>Methylobacterium</taxon>
    </lineage>
</organism>